<dbReference type="MEROPS" id="S14.008"/>
<keyword evidence="5 6" id="KW-0720">Serine protease</keyword>
<dbReference type="InParanoid" id="C7Q8D6"/>
<dbReference type="GO" id="GO:0009368">
    <property type="term" value="C:endopeptidase Clp complex"/>
    <property type="evidence" value="ECO:0007669"/>
    <property type="project" value="TreeGrafter"/>
</dbReference>
<evidence type="ECO:0000313" key="8">
    <source>
        <dbReference type="EMBL" id="ACU76124.1"/>
    </source>
</evidence>
<evidence type="ECO:0000313" key="9">
    <source>
        <dbReference type="Proteomes" id="UP000000851"/>
    </source>
</evidence>
<dbReference type="STRING" id="479433.Caci_7295"/>
<dbReference type="InterPro" id="IPR029045">
    <property type="entry name" value="ClpP/crotonase-like_dom_sf"/>
</dbReference>
<dbReference type="FunCoup" id="C7Q8D6">
    <property type="interactions" value="378"/>
</dbReference>
<dbReference type="CDD" id="cd07017">
    <property type="entry name" value="S14_ClpP_2"/>
    <property type="match status" value="1"/>
</dbReference>
<dbReference type="FunFam" id="3.90.226.10:FF:000002">
    <property type="entry name" value="ATP-dependent Clp protease proteolytic subunit"/>
    <property type="match status" value="1"/>
</dbReference>
<organism evidence="8 9">
    <name type="scientific">Catenulispora acidiphila (strain DSM 44928 / JCM 14897 / NBRC 102108 / NRRL B-24433 / ID139908)</name>
    <dbReference type="NCBI Taxonomy" id="479433"/>
    <lineage>
        <taxon>Bacteria</taxon>
        <taxon>Bacillati</taxon>
        <taxon>Actinomycetota</taxon>
        <taxon>Actinomycetes</taxon>
        <taxon>Catenulisporales</taxon>
        <taxon>Catenulisporaceae</taxon>
        <taxon>Catenulispora</taxon>
    </lineage>
</organism>
<keyword evidence="4 6" id="KW-0378">Hydrolase</keyword>
<dbReference type="Proteomes" id="UP000000851">
    <property type="component" value="Chromosome"/>
</dbReference>
<comment type="subcellular location">
    <subcellularLocation>
        <location evidence="6">Cytoplasm</location>
    </subcellularLocation>
</comment>
<dbReference type="PRINTS" id="PR00127">
    <property type="entry name" value="CLPPROTEASEP"/>
</dbReference>
<dbReference type="InterPro" id="IPR001907">
    <property type="entry name" value="ClpP"/>
</dbReference>
<dbReference type="NCBIfam" id="NF001368">
    <property type="entry name" value="PRK00277.1"/>
    <property type="match status" value="1"/>
</dbReference>
<evidence type="ECO:0000256" key="5">
    <source>
        <dbReference type="ARBA" id="ARBA00022825"/>
    </source>
</evidence>
<reference evidence="8 9" key="1">
    <citation type="journal article" date="2009" name="Stand. Genomic Sci.">
        <title>Complete genome sequence of Catenulispora acidiphila type strain (ID 139908).</title>
        <authorList>
            <person name="Copeland A."/>
            <person name="Lapidus A."/>
            <person name="Glavina Del Rio T."/>
            <person name="Nolan M."/>
            <person name="Lucas S."/>
            <person name="Chen F."/>
            <person name="Tice H."/>
            <person name="Cheng J.F."/>
            <person name="Bruce D."/>
            <person name="Goodwin L."/>
            <person name="Pitluck S."/>
            <person name="Mikhailova N."/>
            <person name="Pati A."/>
            <person name="Ivanova N."/>
            <person name="Mavromatis K."/>
            <person name="Chen A."/>
            <person name="Palaniappan K."/>
            <person name="Chain P."/>
            <person name="Land M."/>
            <person name="Hauser L."/>
            <person name="Chang Y.J."/>
            <person name="Jeffries C.D."/>
            <person name="Chertkov O."/>
            <person name="Brettin T."/>
            <person name="Detter J.C."/>
            <person name="Han C."/>
            <person name="Ali Z."/>
            <person name="Tindall B.J."/>
            <person name="Goker M."/>
            <person name="Bristow J."/>
            <person name="Eisen J.A."/>
            <person name="Markowitz V."/>
            <person name="Hugenholtz P."/>
            <person name="Kyrpides N.C."/>
            <person name="Klenk H.P."/>
        </authorList>
    </citation>
    <scope>NUCLEOTIDE SEQUENCE [LARGE SCALE GENOMIC DNA]</scope>
    <source>
        <strain evidence="9">DSM 44928 / JCM 14897 / NBRC 102108 / NRRL B-24433 / ID139908</strain>
    </source>
</reference>
<dbReference type="SUPFAM" id="SSF52096">
    <property type="entry name" value="ClpP/crotonase"/>
    <property type="match status" value="1"/>
</dbReference>
<dbReference type="eggNOG" id="COG0740">
    <property type="taxonomic scope" value="Bacteria"/>
</dbReference>
<dbReference type="Gene3D" id="3.90.226.10">
    <property type="entry name" value="2-enoyl-CoA Hydratase, Chain A, domain 1"/>
    <property type="match status" value="1"/>
</dbReference>
<keyword evidence="3 6" id="KW-0645">Protease</keyword>
<dbReference type="RefSeq" id="WP_015795852.1">
    <property type="nucleotide sequence ID" value="NC_013131.1"/>
</dbReference>
<evidence type="ECO:0000256" key="3">
    <source>
        <dbReference type="ARBA" id="ARBA00022670"/>
    </source>
</evidence>
<feature type="active site" description="Nucleophile" evidence="6">
    <location>
        <position position="101"/>
    </location>
</feature>
<proteinExistence type="inferred from homology"/>
<accession>C7Q8D6</accession>
<dbReference type="EC" id="3.4.21.92" evidence="6"/>
<sequence>MTTPLTPMARAGVDSPLGLSDQVYNRLLRNRIIFLGSQVDDDIANSLCAQLLLLTAEDSEKDIYFYINSPGGSVSAGLAIYDTMMYVPNDIVTVGMGMAASMGQFLLTAGTPNKRFALPNTEILLHQGSAGIGGSAADIRIQAERLLRSKKRMAELTAQHTGQTLDKIEKDSDRDTWFSSAEAKEYGLIDDIMTHANDVPGAGGTAQA</sequence>
<dbReference type="PANTHER" id="PTHR10381">
    <property type="entry name" value="ATP-DEPENDENT CLP PROTEASE PROTEOLYTIC SUBUNIT"/>
    <property type="match status" value="1"/>
</dbReference>
<dbReference type="EMBL" id="CP001700">
    <property type="protein sequence ID" value="ACU76124.1"/>
    <property type="molecule type" value="Genomic_DNA"/>
</dbReference>
<evidence type="ECO:0000256" key="4">
    <source>
        <dbReference type="ARBA" id="ARBA00022801"/>
    </source>
</evidence>
<keyword evidence="9" id="KW-1185">Reference proteome</keyword>
<dbReference type="InterPro" id="IPR023562">
    <property type="entry name" value="ClpP/TepA"/>
</dbReference>
<dbReference type="NCBIfam" id="NF009205">
    <property type="entry name" value="PRK12553.1"/>
    <property type="match status" value="1"/>
</dbReference>
<comment type="similarity">
    <text evidence="1 6 7">Belongs to the peptidase S14 family.</text>
</comment>
<dbReference type="GO" id="GO:0006515">
    <property type="term" value="P:protein quality control for misfolded or incompletely synthesized proteins"/>
    <property type="evidence" value="ECO:0007669"/>
    <property type="project" value="TreeGrafter"/>
</dbReference>
<evidence type="ECO:0000256" key="7">
    <source>
        <dbReference type="RuleBase" id="RU003567"/>
    </source>
</evidence>
<evidence type="ECO:0000256" key="1">
    <source>
        <dbReference type="ARBA" id="ARBA00007039"/>
    </source>
</evidence>
<protein>
    <recommendedName>
        <fullName evidence="6 7">ATP-dependent Clp protease proteolytic subunit</fullName>
        <ecNumber evidence="6">3.4.21.92</ecNumber>
    </recommendedName>
    <alternativeName>
        <fullName evidence="6">Endopeptidase Clp</fullName>
    </alternativeName>
</protein>
<evidence type="ECO:0000256" key="6">
    <source>
        <dbReference type="HAMAP-Rule" id="MF_00444"/>
    </source>
</evidence>
<gene>
    <name evidence="6" type="primary">clpP</name>
    <name evidence="8" type="ordered locus">Caci_7295</name>
</gene>
<comment type="subunit">
    <text evidence="6">Fourteen ClpP subunits assemble into 2 heptameric rings which stack back to back to give a disk-like structure with a central cavity, resembling the structure of eukaryotic proteasomes.</text>
</comment>
<dbReference type="AlphaFoldDB" id="C7Q8D6"/>
<dbReference type="Pfam" id="PF00574">
    <property type="entry name" value="CLP_protease"/>
    <property type="match status" value="1"/>
</dbReference>
<dbReference type="GO" id="GO:0005737">
    <property type="term" value="C:cytoplasm"/>
    <property type="evidence" value="ECO:0007669"/>
    <property type="project" value="UniProtKB-SubCell"/>
</dbReference>
<comment type="function">
    <text evidence="6">Cleaves peptides in various proteins in a process that requires ATP hydrolysis. Has a chymotrypsin-like activity. Plays a major role in the degradation of misfolded proteins.</text>
</comment>
<dbReference type="GO" id="GO:0004176">
    <property type="term" value="F:ATP-dependent peptidase activity"/>
    <property type="evidence" value="ECO:0007669"/>
    <property type="project" value="InterPro"/>
</dbReference>
<dbReference type="HOGENOM" id="CLU_058707_3_2_11"/>
<dbReference type="HAMAP" id="MF_00444">
    <property type="entry name" value="ClpP"/>
    <property type="match status" value="1"/>
</dbReference>
<name>C7Q8D6_CATAD</name>
<dbReference type="GO" id="GO:0004252">
    <property type="term" value="F:serine-type endopeptidase activity"/>
    <property type="evidence" value="ECO:0007669"/>
    <property type="project" value="UniProtKB-UniRule"/>
</dbReference>
<dbReference type="PANTHER" id="PTHR10381:SF70">
    <property type="entry name" value="ATP-DEPENDENT CLP PROTEASE PROTEOLYTIC SUBUNIT"/>
    <property type="match status" value="1"/>
</dbReference>
<dbReference type="KEGG" id="cai:Caci_7295"/>
<comment type="catalytic activity">
    <reaction evidence="6">
        <text>Hydrolysis of proteins to small peptides in the presence of ATP and magnesium. alpha-casein is the usual test substrate. In the absence of ATP, only oligopeptides shorter than five residues are hydrolyzed (such as succinyl-Leu-Tyr-|-NHMec, and Leu-Tyr-Leu-|-Tyr-Trp, in which cleavage of the -Tyr-|-Leu- and -Tyr-|-Trp bonds also occurs).</text>
        <dbReference type="EC" id="3.4.21.92"/>
    </reaction>
</comment>
<feature type="active site" evidence="6">
    <location>
        <position position="126"/>
    </location>
</feature>
<keyword evidence="2 6" id="KW-0963">Cytoplasm</keyword>
<evidence type="ECO:0000256" key="2">
    <source>
        <dbReference type="ARBA" id="ARBA00022490"/>
    </source>
</evidence>
<dbReference type="GO" id="GO:0051117">
    <property type="term" value="F:ATPase binding"/>
    <property type="evidence" value="ECO:0007669"/>
    <property type="project" value="TreeGrafter"/>
</dbReference>
<dbReference type="OrthoDB" id="9802800at2"/>